<sequence>MRYSLWCSIFGGLVGGASATQASPAHVQELKERWGEDWAFSGITTFGHLEHVHCLTNPDTPFDIGIIGTPFDTAVSYRPGARMGPRAIRTASARHIPSRAFHAAAQINPYQSWARVLDCGDIPVTPFDNAVAVHQMTEAYRELGSRRTTTGTGKPKLITLGGDHLVALPALRALREQYGEPVALLHFDSHLDSLHPDRYPSAWTSMQSQFNHGSVFWNAMKEGLISNSSSLHAGINTRLSGNSFQDLEDDDKQGFLRIAADEVDTIGAAGIVDRIHQHIPKDQPVYMSIDIDVLDPAFAPGTGAPEPGGWTTREMIKILRGVMDLNIVGADIVEVAPAYDTPGGETAYLAANLAYELVTGMVAREQKFQAPAGGQQVPVGIMKEPNEYEVCYRLNPGAENVLNGLLKQIS</sequence>
<comment type="similarity">
    <text evidence="1">Belongs to the arginase family. Agmatinase subfamily.</text>
</comment>
<reference evidence="7" key="1">
    <citation type="journal article" date="2016" name="Genome Announc.">
        <title>Draft genome sequence of Aspergillus niger strain An76.</title>
        <authorList>
            <person name="Gong W."/>
            <person name="Cheng Z."/>
            <person name="Zhang H."/>
            <person name="Liu L."/>
            <person name="Gao P."/>
            <person name="Wang L."/>
        </authorList>
    </citation>
    <scope>NUCLEOTIDE SEQUENCE [LARGE SCALE GENOMIC DNA]</scope>
    <source>
        <strain evidence="7">An76</strain>
    </source>
</reference>
<protein>
    <submittedName>
        <fullName evidence="6">Similar to agmatinase</fullName>
    </submittedName>
</protein>
<dbReference type="AlphaFoldDB" id="A0A117E3E0"/>
<dbReference type="InterPro" id="IPR023696">
    <property type="entry name" value="Ureohydrolase_dom_sf"/>
</dbReference>
<keyword evidence="2" id="KW-0479">Metal-binding</keyword>
<dbReference type="Proteomes" id="UP000068243">
    <property type="component" value="Unassembled WGS sequence"/>
</dbReference>
<accession>A0A117E3E0</accession>
<name>A0A117E3E0_ASPNG</name>
<dbReference type="PaxDb" id="5061-CADANGAP00001452"/>
<dbReference type="VEuPathDB" id="FungiDB:M747DRAFT_291171"/>
<evidence type="ECO:0000256" key="2">
    <source>
        <dbReference type="ARBA" id="ARBA00022723"/>
    </source>
</evidence>
<dbReference type="PROSITE" id="PS51409">
    <property type="entry name" value="ARGINASE_2"/>
    <property type="match status" value="1"/>
</dbReference>
<dbReference type="PROSITE" id="PS01053">
    <property type="entry name" value="ARGINASE_1"/>
    <property type="match status" value="1"/>
</dbReference>
<proteinExistence type="inferred from homology"/>
<evidence type="ECO:0000256" key="3">
    <source>
        <dbReference type="ARBA" id="ARBA00022801"/>
    </source>
</evidence>
<dbReference type="GO" id="GO:0008783">
    <property type="term" value="F:agmatinase activity"/>
    <property type="evidence" value="ECO:0007669"/>
    <property type="project" value="TreeGrafter"/>
</dbReference>
<dbReference type="FunFam" id="3.40.800.10:FF:000014">
    <property type="entry name" value="Arginase family protein"/>
    <property type="match status" value="1"/>
</dbReference>
<evidence type="ECO:0000256" key="1">
    <source>
        <dbReference type="ARBA" id="ARBA00009227"/>
    </source>
</evidence>
<gene>
    <name evidence="6" type="ORF">ABL_09599</name>
</gene>
<dbReference type="Pfam" id="PF00491">
    <property type="entry name" value="Arginase"/>
    <property type="match status" value="1"/>
</dbReference>
<dbReference type="InterPro" id="IPR006035">
    <property type="entry name" value="Ureohydrolase"/>
</dbReference>
<dbReference type="CDD" id="cd11592">
    <property type="entry name" value="Agmatinase_PAH"/>
    <property type="match status" value="1"/>
</dbReference>
<comment type="caution">
    <text evidence="6">The sequence shown here is derived from an EMBL/GenBank/DDBJ whole genome shotgun (WGS) entry which is preliminary data.</text>
</comment>
<dbReference type="OMA" id="YAQIPTF"/>
<evidence type="ECO:0000313" key="7">
    <source>
        <dbReference type="Proteomes" id="UP000068243"/>
    </source>
</evidence>
<dbReference type="GO" id="GO:0033389">
    <property type="term" value="P:putrescine biosynthetic process from arginine, via agmatine"/>
    <property type="evidence" value="ECO:0007669"/>
    <property type="project" value="TreeGrafter"/>
</dbReference>
<feature type="signal peptide" evidence="5">
    <location>
        <begin position="1"/>
        <end position="19"/>
    </location>
</feature>
<feature type="chain" id="PRO_5007147913" evidence="5">
    <location>
        <begin position="20"/>
        <end position="410"/>
    </location>
</feature>
<dbReference type="VEuPathDB" id="FungiDB:ATCC64974_11300"/>
<organism evidence="6 7">
    <name type="scientific">Aspergillus niger</name>
    <dbReference type="NCBI Taxonomy" id="5061"/>
    <lineage>
        <taxon>Eukaryota</taxon>
        <taxon>Fungi</taxon>
        <taxon>Dikarya</taxon>
        <taxon>Ascomycota</taxon>
        <taxon>Pezizomycotina</taxon>
        <taxon>Eurotiomycetes</taxon>
        <taxon>Eurotiomycetidae</taxon>
        <taxon>Eurotiales</taxon>
        <taxon>Aspergillaceae</taxon>
        <taxon>Aspergillus</taxon>
        <taxon>Aspergillus subgen. Circumdati</taxon>
    </lineage>
</organism>
<evidence type="ECO:0000313" key="6">
    <source>
        <dbReference type="EMBL" id="GAQ46938.1"/>
    </source>
</evidence>
<dbReference type="PANTHER" id="PTHR11358:SF26">
    <property type="entry name" value="GUANIDINO ACID HYDROLASE, MITOCHONDRIAL"/>
    <property type="match status" value="1"/>
</dbReference>
<dbReference type="InterPro" id="IPR020855">
    <property type="entry name" value="Ureohydrolase_Mn_BS"/>
</dbReference>
<dbReference type="VEuPathDB" id="FungiDB:An01g15140"/>
<dbReference type="OrthoDB" id="288726at2759"/>
<dbReference type="EMBL" id="BCMY01000023">
    <property type="protein sequence ID" value="GAQ46938.1"/>
    <property type="molecule type" value="Genomic_DNA"/>
</dbReference>
<keyword evidence="5" id="KW-0732">Signal</keyword>
<dbReference type="PANTHER" id="PTHR11358">
    <property type="entry name" value="ARGINASE/AGMATINASE"/>
    <property type="match status" value="1"/>
</dbReference>
<evidence type="ECO:0000256" key="5">
    <source>
        <dbReference type="SAM" id="SignalP"/>
    </source>
</evidence>
<dbReference type="Gene3D" id="3.40.800.10">
    <property type="entry name" value="Ureohydrolase domain"/>
    <property type="match status" value="1"/>
</dbReference>
<dbReference type="VEuPathDB" id="FungiDB:ASPNIDRAFT2_1132709"/>
<dbReference type="SUPFAM" id="SSF52768">
    <property type="entry name" value="Arginase/deacetylase"/>
    <property type="match status" value="1"/>
</dbReference>
<dbReference type="PRINTS" id="PR00116">
    <property type="entry name" value="ARGINASE"/>
</dbReference>
<dbReference type="GO" id="GO:0046872">
    <property type="term" value="F:metal ion binding"/>
    <property type="evidence" value="ECO:0007669"/>
    <property type="project" value="UniProtKB-KW"/>
</dbReference>
<keyword evidence="3 4" id="KW-0378">Hydrolase</keyword>
<evidence type="ECO:0000256" key="4">
    <source>
        <dbReference type="RuleBase" id="RU003684"/>
    </source>
</evidence>